<dbReference type="SUPFAM" id="SSF55874">
    <property type="entry name" value="ATPase domain of HSP90 chaperone/DNA topoisomerase II/histidine kinase"/>
    <property type="match status" value="1"/>
</dbReference>
<dbReference type="Pfam" id="PF00512">
    <property type="entry name" value="HisKA"/>
    <property type="match status" value="1"/>
</dbReference>
<evidence type="ECO:0000259" key="12">
    <source>
        <dbReference type="PROSITE" id="PS50113"/>
    </source>
</evidence>
<dbReference type="SUPFAM" id="SSF47384">
    <property type="entry name" value="Homodimeric domain of signal transducing histidine kinase"/>
    <property type="match status" value="1"/>
</dbReference>
<dbReference type="InterPro" id="IPR035965">
    <property type="entry name" value="PAS-like_dom_sf"/>
</dbReference>
<dbReference type="PROSITE" id="PS50113">
    <property type="entry name" value="PAC"/>
    <property type="match status" value="1"/>
</dbReference>
<evidence type="ECO:0000313" key="13">
    <source>
        <dbReference type="EMBL" id="MFC3883310.1"/>
    </source>
</evidence>
<keyword evidence="4" id="KW-0808">Transferase</keyword>
<dbReference type="PRINTS" id="PR00344">
    <property type="entry name" value="BCTRLSENSOR"/>
</dbReference>
<evidence type="ECO:0000259" key="11">
    <source>
        <dbReference type="PROSITE" id="PS50112"/>
    </source>
</evidence>
<dbReference type="PANTHER" id="PTHR43065:SF10">
    <property type="entry name" value="PEROXIDE STRESS-ACTIVATED HISTIDINE KINASE MAK3"/>
    <property type="match status" value="1"/>
</dbReference>
<dbReference type="Proteomes" id="UP001595752">
    <property type="component" value="Unassembled WGS sequence"/>
</dbReference>
<feature type="transmembrane region" description="Helical" evidence="9">
    <location>
        <begin position="38"/>
        <end position="56"/>
    </location>
</feature>
<keyword evidence="6" id="KW-0418">Kinase</keyword>
<organism evidence="13 14">
    <name type="scientific">Bacillus songklensis</name>
    <dbReference type="NCBI Taxonomy" id="1069116"/>
    <lineage>
        <taxon>Bacteria</taxon>
        <taxon>Bacillati</taxon>
        <taxon>Bacillota</taxon>
        <taxon>Bacilli</taxon>
        <taxon>Bacillales</taxon>
        <taxon>Bacillaceae</taxon>
        <taxon>Bacillus</taxon>
    </lineage>
</organism>
<comment type="caution">
    <text evidence="13">The sequence shown here is derived from an EMBL/GenBank/DDBJ whole genome shotgun (WGS) entry which is preliminary data.</text>
</comment>
<dbReference type="NCBIfam" id="TIGR00229">
    <property type="entry name" value="sensory_box"/>
    <property type="match status" value="1"/>
</dbReference>
<keyword evidence="9" id="KW-1133">Transmembrane helix</keyword>
<dbReference type="InterPro" id="IPR005467">
    <property type="entry name" value="His_kinase_dom"/>
</dbReference>
<dbReference type="InterPro" id="IPR013656">
    <property type="entry name" value="PAS_4"/>
</dbReference>
<feature type="domain" description="PAC" evidence="12">
    <location>
        <begin position="253"/>
        <end position="305"/>
    </location>
</feature>
<sequence length="529" mass="60260">MEKQLLIENRNHLLTKLLWIFYMIHTIVYVVIDQQVDYISPFAGLLFLFPITFLSYKKKHPFLTMYATIIVYYGYITYLLVLEPLLVNLIFLLLGIILTIVYQQAKAIVVSSLLSLSLFIYFFTTQFDRLRSDLTRQDLIYFILFGLLAAILFLYYTKILNDLWTAVHLKAKKTEEELHSTQEYLQSFFTFNNDAIAVIDLEGKVITVNPAFERIYGWKKDEIIGMSIPFVPSHLKKGAYERFKKVCEGEQIIGFETQDLCKDGRTIEVEITISPIYDSKGNVIALSEISRDITEKKATDELLRQADKLSLAGEMAAGVAHEIRNPLTSLNGFIQLIHEDSEKYHSYTNVMLSELNRLNAIIGEFLMLAKPQSMYFAPHSFHDILREVILLFETECTLKNVVIGLNLPADSCILLCDNNQLKQVFINLLKNAIEAMPQGGSIHIDAAKKDDQHMEILIRDTGSGIPPSILEHIQRPFFTTKESGTGLGLVVTQKIICRHQGDILISSEQNQGTTVTLTLPLYTEKSVHA</sequence>
<dbReference type="InterPro" id="IPR003594">
    <property type="entry name" value="HATPase_dom"/>
</dbReference>
<evidence type="ECO:0000259" key="10">
    <source>
        <dbReference type="PROSITE" id="PS50109"/>
    </source>
</evidence>
<keyword evidence="9" id="KW-0812">Transmembrane</keyword>
<dbReference type="SUPFAM" id="SSF55785">
    <property type="entry name" value="PYP-like sensor domain (PAS domain)"/>
    <property type="match status" value="1"/>
</dbReference>
<dbReference type="SMART" id="SM00086">
    <property type="entry name" value="PAC"/>
    <property type="match status" value="1"/>
</dbReference>
<evidence type="ECO:0000313" key="14">
    <source>
        <dbReference type="Proteomes" id="UP001595752"/>
    </source>
</evidence>
<evidence type="ECO:0000256" key="3">
    <source>
        <dbReference type="ARBA" id="ARBA00022553"/>
    </source>
</evidence>
<dbReference type="Gene3D" id="3.30.565.10">
    <property type="entry name" value="Histidine kinase-like ATPase, C-terminal domain"/>
    <property type="match status" value="1"/>
</dbReference>
<dbReference type="InterPro" id="IPR001610">
    <property type="entry name" value="PAC"/>
</dbReference>
<evidence type="ECO:0000256" key="8">
    <source>
        <dbReference type="ARBA" id="ARBA00023012"/>
    </source>
</evidence>
<feature type="transmembrane region" description="Helical" evidence="9">
    <location>
        <begin position="139"/>
        <end position="156"/>
    </location>
</feature>
<dbReference type="PROSITE" id="PS50109">
    <property type="entry name" value="HIS_KIN"/>
    <property type="match status" value="1"/>
</dbReference>
<keyword evidence="7 13" id="KW-0067">ATP-binding</keyword>
<dbReference type="PROSITE" id="PS50112">
    <property type="entry name" value="PAS"/>
    <property type="match status" value="1"/>
</dbReference>
<evidence type="ECO:0000256" key="5">
    <source>
        <dbReference type="ARBA" id="ARBA00022741"/>
    </source>
</evidence>
<dbReference type="Pfam" id="PF08448">
    <property type="entry name" value="PAS_4"/>
    <property type="match status" value="1"/>
</dbReference>
<dbReference type="InterPro" id="IPR036097">
    <property type="entry name" value="HisK_dim/P_sf"/>
</dbReference>
<protein>
    <recommendedName>
        <fullName evidence="2">histidine kinase</fullName>
        <ecNumber evidence="2">2.7.13.3</ecNumber>
    </recommendedName>
</protein>
<feature type="transmembrane region" description="Helical" evidence="9">
    <location>
        <begin position="86"/>
        <end position="102"/>
    </location>
</feature>
<dbReference type="GO" id="GO:0005524">
    <property type="term" value="F:ATP binding"/>
    <property type="evidence" value="ECO:0007669"/>
    <property type="project" value="UniProtKB-KW"/>
</dbReference>
<dbReference type="RefSeq" id="WP_377913669.1">
    <property type="nucleotide sequence ID" value="NZ_JBHRZT010000026.1"/>
</dbReference>
<dbReference type="InterPro" id="IPR004358">
    <property type="entry name" value="Sig_transdc_His_kin-like_C"/>
</dbReference>
<keyword evidence="5" id="KW-0547">Nucleotide-binding</keyword>
<proteinExistence type="predicted"/>
<dbReference type="EC" id="2.7.13.3" evidence="2"/>
<keyword evidence="8" id="KW-0902">Two-component regulatory system</keyword>
<dbReference type="PANTHER" id="PTHR43065">
    <property type="entry name" value="SENSOR HISTIDINE KINASE"/>
    <property type="match status" value="1"/>
</dbReference>
<feature type="domain" description="Histidine kinase" evidence="10">
    <location>
        <begin position="318"/>
        <end position="523"/>
    </location>
</feature>
<evidence type="ECO:0000256" key="6">
    <source>
        <dbReference type="ARBA" id="ARBA00022777"/>
    </source>
</evidence>
<reference evidence="14" key="1">
    <citation type="journal article" date="2019" name="Int. J. Syst. Evol. Microbiol.">
        <title>The Global Catalogue of Microorganisms (GCM) 10K type strain sequencing project: providing services to taxonomists for standard genome sequencing and annotation.</title>
        <authorList>
            <consortium name="The Broad Institute Genomics Platform"/>
            <consortium name="The Broad Institute Genome Sequencing Center for Infectious Disease"/>
            <person name="Wu L."/>
            <person name="Ma J."/>
        </authorList>
    </citation>
    <scope>NUCLEOTIDE SEQUENCE [LARGE SCALE GENOMIC DNA]</scope>
    <source>
        <strain evidence="14">CCUG 61889</strain>
    </source>
</reference>
<dbReference type="EMBL" id="JBHRZT010000026">
    <property type="protein sequence ID" value="MFC3883310.1"/>
    <property type="molecule type" value="Genomic_DNA"/>
</dbReference>
<dbReference type="Pfam" id="PF02518">
    <property type="entry name" value="HATPase_c"/>
    <property type="match status" value="1"/>
</dbReference>
<feature type="transmembrane region" description="Helical" evidence="9">
    <location>
        <begin position="107"/>
        <end position="127"/>
    </location>
</feature>
<dbReference type="SMART" id="SM00091">
    <property type="entry name" value="PAS"/>
    <property type="match status" value="1"/>
</dbReference>
<accession>A0ABV8B0F4</accession>
<evidence type="ECO:0000256" key="7">
    <source>
        <dbReference type="ARBA" id="ARBA00022840"/>
    </source>
</evidence>
<dbReference type="CDD" id="cd00130">
    <property type="entry name" value="PAS"/>
    <property type="match status" value="1"/>
</dbReference>
<dbReference type="CDD" id="cd00082">
    <property type="entry name" value="HisKA"/>
    <property type="match status" value="1"/>
</dbReference>
<dbReference type="Gene3D" id="1.10.287.130">
    <property type="match status" value="1"/>
</dbReference>
<feature type="domain" description="PAS" evidence="11">
    <location>
        <begin position="181"/>
        <end position="227"/>
    </location>
</feature>
<dbReference type="SMART" id="SM00388">
    <property type="entry name" value="HisKA"/>
    <property type="match status" value="1"/>
</dbReference>
<dbReference type="Gene3D" id="3.30.450.20">
    <property type="entry name" value="PAS domain"/>
    <property type="match status" value="1"/>
</dbReference>
<name>A0ABV8B0F4_9BACI</name>
<keyword evidence="14" id="KW-1185">Reference proteome</keyword>
<dbReference type="InterPro" id="IPR000700">
    <property type="entry name" value="PAS-assoc_C"/>
</dbReference>
<dbReference type="SMART" id="SM00387">
    <property type="entry name" value="HATPase_c"/>
    <property type="match status" value="1"/>
</dbReference>
<evidence type="ECO:0000256" key="9">
    <source>
        <dbReference type="SAM" id="Phobius"/>
    </source>
</evidence>
<keyword evidence="3" id="KW-0597">Phosphoprotein</keyword>
<gene>
    <name evidence="13" type="ORF">ACFOU2_07165</name>
</gene>
<evidence type="ECO:0000256" key="1">
    <source>
        <dbReference type="ARBA" id="ARBA00000085"/>
    </source>
</evidence>
<comment type="catalytic activity">
    <reaction evidence="1">
        <text>ATP + protein L-histidine = ADP + protein N-phospho-L-histidine.</text>
        <dbReference type="EC" id="2.7.13.3"/>
    </reaction>
</comment>
<dbReference type="InterPro" id="IPR036890">
    <property type="entry name" value="HATPase_C_sf"/>
</dbReference>
<keyword evidence="9" id="KW-0472">Membrane</keyword>
<dbReference type="InterPro" id="IPR000014">
    <property type="entry name" value="PAS"/>
</dbReference>
<feature type="transmembrane region" description="Helical" evidence="9">
    <location>
        <begin position="12"/>
        <end position="32"/>
    </location>
</feature>
<evidence type="ECO:0000256" key="2">
    <source>
        <dbReference type="ARBA" id="ARBA00012438"/>
    </source>
</evidence>
<feature type="transmembrane region" description="Helical" evidence="9">
    <location>
        <begin position="63"/>
        <end position="80"/>
    </location>
</feature>
<dbReference type="InterPro" id="IPR003661">
    <property type="entry name" value="HisK_dim/P_dom"/>
</dbReference>
<evidence type="ECO:0000256" key="4">
    <source>
        <dbReference type="ARBA" id="ARBA00022679"/>
    </source>
</evidence>